<dbReference type="Proteomes" id="UP000526625">
    <property type="component" value="Unassembled WGS sequence"/>
</dbReference>
<protein>
    <submittedName>
        <fullName evidence="2">Membrane protein</fullName>
    </submittedName>
</protein>
<reference evidence="3 4" key="1">
    <citation type="submission" date="2020-02" db="EMBL/GenBank/DDBJ databases">
        <title>Draft genome sequence of Rhizobium tropici.</title>
        <authorList>
            <person name="Khayi S."/>
            <person name="Jemo M."/>
        </authorList>
    </citation>
    <scope>NUCLEOTIDE SEQUENCE [LARGE SCALE GENOMIC DNA]</scope>
    <source>
        <strain evidence="3 4">A12</strain>
    </source>
</reference>
<sequence>MKKVLMLALVGLSIASCTPTEQGAGIGAAGGAIIGGAVTGNVRGAAVGAAIGGLSGAVIGSVREQPGQCYYRDRYGRRYIDDCPRGGYGGGYRGGYGGGYGGY</sequence>
<feature type="domain" description="YMGG-like Gly-zipper" evidence="1">
    <location>
        <begin position="20"/>
        <end position="61"/>
    </location>
</feature>
<proteinExistence type="predicted"/>
<dbReference type="RefSeq" id="WP_015341362.1">
    <property type="nucleotide sequence ID" value="NZ_JAADZA010000021.1"/>
</dbReference>
<organism evidence="3 4">
    <name type="scientific">Rhizobium tropici</name>
    <dbReference type="NCBI Taxonomy" id="398"/>
    <lineage>
        <taxon>Bacteria</taxon>
        <taxon>Pseudomonadati</taxon>
        <taxon>Pseudomonadota</taxon>
        <taxon>Alphaproteobacteria</taxon>
        <taxon>Hyphomicrobiales</taxon>
        <taxon>Rhizobiaceae</taxon>
        <taxon>Rhizobium/Agrobacterium group</taxon>
        <taxon>Rhizobium</taxon>
    </lineage>
</organism>
<keyword evidence="5" id="KW-1185">Reference proteome</keyword>
<comment type="caution">
    <text evidence="3">The sequence shown here is derived from an EMBL/GenBank/DDBJ whole genome shotgun (WGS) entry which is preliminary data.</text>
</comment>
<reference evidence="2 5" key="2">
    <citation type="submission" date="2020-08" db="EMBL/GenBank/DDBJ databases">
        <title>Genomic Encyclopedia of Type Strains, Phase IV (KMG-V): Genome sequencing to study the core and pangenomes of soil and plant-associated prokaryotes.</title>
        <authorList>
            <person name="Whitman W."/>
        </authorList>
    </citation>
    <scope>NUCLEOTIDE SEQUENCE [LARGE SCALE GENOMIC DNA]</scope>
    <source>
        <strain evidence="2 5">SEMIA 4059</strain>
    </source>
</reference>
<dbReference type="AlphaFoldDB" id="A0A6P1CDM5"/>
<evidence type="ECO:0000313" key="5">
    <source>
        <dbReference type="Proteomes" id="UP000526625"/>
    </source>
</evidence>
<dbReference type="EMBL" id="JACHBF010000004">
    <property type="protein sequence ID" value="MBB6491301.1"/>
    <property type="molecule type" value="Genomic_DNA"/>
</dbReference>
<dbReference type="EMBL" id="JAADZA010000021">
    <property type="protein sequence ID" value="NEV12944.1"/>
    <property type="molecule type" value="Genomic_DNA"/>
</dbReference>
<dbReference type="InterPro" id="IPR027367">
    <property type="entry name" value="Gly-zipper_YMGG"/>
</dbReference>
<evidence type="ECO:0000313" key="4">
    <source>
        <dbReference type="Proteomes" id="UP000471190"/>
    </source>
</evidence>
<accession>A0A6P1CDM5</accession>
<evidence type="ECO:0000313" key="3">
    <source>
        <dbReference type="EMBL" id="NEV12944.1"/>
    </source>
</evidence>
<evidence type="ECO:0000259" key="1">
    <source>
        <dbReference type="Pfam" id="PF13441"/>
    </source>
</evidence>
<dbReference type="Proteomes" id="UP000471190">
    <property type="component" value="Unassembled WGS sequence"/>
</dbReference>
<dbReference type="Pfam" id="PF13441">
    <property type="entry name" value="Gly-zipper_YMGG"/>
    <property type="match status" value="1"/>
</dbReference>
<dbReference type="PROSITE" id="PS51257">
    <property type="entry name" value="PROKAR_LIPOPROTEIN"/>
    <property type="match status" value="1"/>
</dbReference>
<gene>
    <name evidence="2" type="ORF">GGD45_001698</name>
    <name evidence="3" type="ORF">GXW80_18295</name>
</gene>
<evidence type="ECO:0000313" key="2">
    <source>
        <dbReference type="EMBL" id="MBB6491301.1"/>
    </source>
</evidence>
<name>A0A6P1CDM5_RHITR</name>